<evidence type="ECO:0000313" key="3">
    <source>
        <dbReference type="Proteomes" id="UP000001683"/>
    </source>
</evidence>
<feature type="transmembrane region" description="Helical" evidence="1">
    <location>
        <begin position="41"/>
        <end position="66"/>
    </location>
</feature>
<evidence type="ECO:0000256" key="1">
    <source>
        <dbReference type="SAM" id="Phobius"/>
    </source>
</evidence>
<organism evidence="2 3">
    <name type="scientific">Natranaerobius thermophilus (strain ATCC BAA-1301 / DSM 18059 / JW/NM-WN-LF)</name>
    <dbReference type="NCBI Taxonomy" id="457570"/>
    <lineage>
        <taxon>Bacteria</taxon>
        <taxon>Bacillati</taxon>
        <taxon>Bacillota</taxon>
        <taxon>Clostridia</taxon>
        <taxon>Natranaerobiales</taxon>
        <taxon>Natranaerobiaceae</taxon>
        <taxon>Natranaerobius</taxon>
    </lineage>
</organism>
<dbReference type="STRING" id="457570.Nther_2709"/>
<dbReference type="AlphaFoldDB" id="B2A2P5"/>
<feature type="transmembrane region" description="Helical" evidence="1">
    <location>
        <begin position="78"/>
        <end position="96"/>
    </location>
</feature>
<dbReference type="HOGENOM" id="CLU_123730_2_0_9"/>
<dbReference type="EMBL" id="CP001034">
    <property type="protein sequence ID" value="ACB86263.1"/>
    <property type="molecule type" value="Genomic_DNA"/>
</dbReference>
<dbReference type="KEGG" id="nth:Nther_2709"/>
<accession>B2A2P5</accession>
<dbReference type="RefSeq" id="WP_012449099.1">
    <property type="nucleotide sequence ID" value="NC_010718.1"/>
</dbReference>
<feature type="transmembrane region" description="Helical" evidence="1">
    <location>
        <begin position="103"/>
        <end position="124"/>
    </location>
</feature>
<keyword evidence="1" id="KW-0812">Transmembrane</keyword>
<sequence length="170" mass="18160">MKTANVSVSMLTKTALFLGITLAFQMLALPQYLTGPAINAMLLISTIILGYKSAMVIGALTPVIAFVRGILAPPLGPAIPFIVLGNWLYVILFNYLSKINNILAIAVASIAKFAALAIAVRLVIEVPPQVAQMLQFPQLITALVGGFIALILSPYLRKALDKIDTKARGQ</sequence>
<keyword evidence="3" id="KW-1185">Reference proteome</keyword>
<protein>
    <recommendedName>
        <fullName evidence="4">HymD protein</fullName>
    </recommendedName>
</protein>
<dbReference type="Proteomes" id="UP000001683">
    <property type="component" value="Chromosome"/>
</dbReference>
<name>B2A2P5_NATTJ</name>
<evidence type="ECO:0008006" key="4">
    <source>
        <dbReference type="Google" id="ProtNLM"/>
    </source>
</evidence>
<proteinExistence type="predicted"/>
<feature type="transmembrane region" description="Helical" evidence="1">
    <location>
        <begin position="136"/>
        <end position="156"/>
    </location>
</feature>
<dbReference type="InParanoid" id="B2A2P5"/>
<dbReference type="OrthoDB" id="9809154at2"/>
<reference evidence="2 3" key="2">
    <citation type="journal article" date="2011" name="J. Bacteriol.">
        <title>Complete genome sequence of the anaerobic, halophilic alkalithermophile Natranaerobius thermophilus JW/NM-WN-LF.</title>
        <authorList>
            <person name="Zhao B."/>
            <person name="Mesbah N.M."/>
            <person name="Dalin E."/>
            <person name="Goodwin L."/>
            <person name="Nolan M."/>
            <person name="Pitluck S."/>
            <person name="Chertkov O."/>
            <person name="Brettin T.S."/>
            <person name="Han J."/>
            <person name="Larimer F.W."/>
            <person name="Land M.L."/>
            <person name="Hauser L."/>
            <person name="Kyrpides N."/>
            <person name="Wiegel J."/>
        </authorList>
    </citation>
    <scope>NUCLEOTIDE SEQUENCE [LARGE SCALE GENOMIC DNA]</scope>
    <source>
        <strain evidence="3">ATCC BAA-1301 / DSM 18059 / JW/NM-WN-LF</strain>
    </source>
</reference>
<gene>
    <name evidence="2" type="ordered locus">Nther_2709</name>
</gene>
<evidence type="ECO:0000313" key="2">
    <source>
        <dbReference type="EMBL" id="ACB86263.1"/>
    </source>
</evidence>
<keyword evidence="1" id="KW-1133">Transmembrane helix</keyword>
<dbReference type="eggNOG" id="ENOG5032UR1">
    <property type="taxonomic scope" value="Bacteria"/>
</dbReference>
<reference evidence="2 3" key="1">
    <citation type="submission" date="2008-04" db="EMBL/GenBank/DDBJ databases">
        <title>Complete sequence of chromosome of Natranaerobius thermophilus JW/NM-WN-LF.</title>
        <authorList>
            <consortium name="US DOE Joint Genome Institute"/>
            <person name="Copeland A."/>
            <person name="Lucas S."/>
            <person name="Lapidus A."/>
            <person name="Glavina del Rio T."/>
            <person name="Dalin E."/>
            <person name="Tice H."/>
            <person name="Bruce D."/>
            <person name="Goodwin L."/>
            <person name="Pitluck S."/>
            <person name="Chertkov O."/>
            <person name="Brettin T."/>
            <person name="Detter J.C."/>
            <person name="Han C."/>
            <person name="Kuske C.R."/>
            <person name="Schmutz J."/>
            <person name="Larimer F."/>
            <person name="Land M."/>
            <person name="Hauser L."/>
            <person name="Kyrpides N."/>
            <person name="Lykidis A."/>
            <person name="Mesbah N.M."/>
            <person name="Wiegel J."/>
        </authorList>
    </citation>
    <scope>NUCLEOTIDE SEQUENCE [LARGE SCALE GENOMIC DNA]</scope>
    <source>
        <strain evidence="3">ATCC BAA-1301 / DSM 18059 / JW/NM-WN-LF</strain>
    </source>
</reference>
<feature type="transmembrane region" description="Helical" evidence="1">
    <location>
        <begin position="6"/>
        <end position="29"/>
    </location>
</feature>
<keyword evidence="1" id="KW-0472">Membrane</keyword>